<keyword evidence="3" id="KW-1185">Reference proteome</keyword>
<dbReference type="Pfam" id="PF12802">
    <property type="entry name" value="MarR_2"/>
    <property type="match status" value="1"/>
</dbReference>
<dbReference type="PANTHER" id="PTHR33164:SF94">
    <property type="entry name" value="TRANSCRIPTIONAL REGULATORY PROTEIN-RELATED"/>
    <property type="match status" value="1"/>
</dbReference>
<dbReference type="InterPro" id="IPR036390">
    <property type="entry name" value="WH_DNA-bd_sf"/>
</dbReference>
<dbReference type="InterPro" id="IPR039422">
    <property type="entry name" value="MarR/SlyA-like"/>
</dbReference>
<evidence type="ECO:0000259" key="1">
    <source>
        <dbReference type="SMART" id="SM00347"/>
    </source>
</evidence>
<dbReference type="InterPro" id="IPR036388">
    <property type="entry name" value="WH-like_DNA-bd_sf"/>
</dbReference>
<evidence type="ECO:0000313" key="2">
    <source>
        <dbReference type="EMBL" id="MFC1415820.1"/>
    </source>
</evidence>
<dbReference type="SMART" id="SM00347">
    <property type="entry name" value="HTH_MARR"/>
    <property type="match status" value="1"/>
</dbReference>
<sequence length="162" mass="17340">MPNTAAQEPGPTEEEIQAFQRATRDLIGVALHSLDAAGQGVSLAQMRVLLALRDLGRCPSSKVARALGLGPSSVTRLAERLVASGHVVRGTDAHHRSMVTLELTDRGTTVVQGVLAWRHAEFARILSQIDPVLREHAARALSQFHTVVGEAYASELPGPMPL</sequence>
<dbReference type="EMBL" id="JBHFAB010000002">
    <property type="protein sequence ID" value="MFC1415820.1"/>
    <property type="molecule type" value="Genomic_DNA"/>
</dbReference>
<organism evidence="2 3">
    <name type="scientific">Streptacidiphilus cavernicola</name>
    <dbReference type="NCBI Taxonomy" id="3342716"/>
    <lineage>
        <taxon>Bacteria</taxon>
        <taxon>Bacillati</taxon>
        <taxon>Actinomycetota</taxon>
        <taxon>Actinomycetes</taxon>
        <taxon>Kitasatosporales</taxon>
        <taxon>Streptomycetaceae</taxon>
        <taxon>Streptacidiphilus</taxon>
    </lineage>
</organism>
<reference evidence="2 3" key="1">
    <citation type="submission" date="2024-09" db="EMBL/GenBank/DDBJ databases">
        <authorList>
            <person name="Lee S.D."/>
        </authorList>
    </citation>
    <scope>NUCLEOTIDE SEQUENCE [LARGE SCALE GENOMIC DNA]</scope>
    <source>
        <strain evidence="2 3">N8-3</strain>
    </source>
</reference>
<dbReference type="PANTHER" id="PTHR33164">
    <property type="entry name" value="TRANSCRIPTIONAL REGULATOR, MARR FAMILY"/>
    <property type="match status" value="1"/>
</dbReference>
<proteinExistence type="predicted"/>
<feature type="domain" description="HTH marR-type" evidence="1">
    <location>
        <begin position="34"/>
        <end position="134"/>
    </location>
</feature>
<protein>
    <submittedName>
        <fullName evidence="2">MarR family winged helix-turn-helix transcriptional regulator</fullName>
    </submittedName>
</protein>
<dbReference type="Gene3D" id="1.10.10.10">
    <property type="entry name" value="Winged helix-like DNA-binding domain superfamily/Winged helix DNA-binding domain"/>
    <property type="match status" value="1"/>
</dbReference>
<dbReference type="SUPFAM" id="SSF46785">
    <property type="entry name" value="Winged helix' DNA-binding domain"/>
    <property type="match status" value="1"/>
</dbReference>
<dbReference type="InterPro" id="IPR000835">
    <property type="entry name" value="HTH_MarR-typ"/>
</dbReference>
<evidence type="ECO:0000313" key="3">
    <source>
        <dbReference type="Proteomes" id="UP001592531"/>
    </source>
</evidence>
<gene>
    <name evidence="2" type="ORF">ACEZDE_04045</name>
</gene>
<accession>A0ABV6VQ09</accession>
<name>A0ABV6VQ09_9ACTN</name>
<dbReference type="RefSeq" id="WP_380532176.1">
    <property type="nucleotide sequence ID" value="NZ_JBHFAB010000002.1"/>
</dbReference>
<dbReference type="Proteomes" id="UP001592531">
    <property type="component" value="Unassembled WGS sequence"/>
</dbReference>
<comment type="caution">
    <text evidence="2">The sequence shown here is derived from an EMBL/GenBank/DDBJ whole genome shotgun (WGS) entry which is preliminary data.</text>
</comment>